<feature type="transmembrane region" description="Helical" evidence="1">
    <location>
        <begin position="68"/>
        <end position="93"/>
    </location>
</feature>
<evidence type="ECO:0008006" key="4">
    <source>
        <dbReference type="Google" id="ProtNLM"/>
    </source>
</evidence>
<dbReference type="RefSeq" id="WP_184816341.1">
    <property type="nucleotide sequence ID" value="NZ_JACHJQ010000013.1"/>
</dbReference>
<dbReference type="EMBL" id="JACHJQ010000013">
    <property type="protein sequence ID" value="MBB4912338.1"/>
    <property type="molecule type" value="Genomic_DNA"/>
</dbReference>
<dbReference type="InterPro" id="IPR046157">
    <property type="entry name" value="DUF6159"/>
</dbReference>
<keyword evidence="1" id="KW-0812">Transmembrane</keyword>
<evidence type="ECO:0000256" key="1">
    <source>
        <dbReference type="SAM" id="Phobius"/>
    </source>
</evidence>
<sequence length="275" mass="28974">MGRFKRSWEMFTASWRVLRSRKELAVFPVLSGAVGLVVAIIFLTPAVFTVDFGSGDGGATPGTYALLAGFYVVSAYVAIFFNVALISQANVALKGGDPSVAGGLRTAGSMAGRLLPWALLSATVSMVLRIIEERLGFLGRIVGGLIGMAWSLVTYLVLPVMVLERATTKPAVKRSAELFRGTWGENVLGNVGIGAVGFLFVLPSVLLVVLGGVAGGAVAMVCFALAVLWFLVSLVLITALSGIYQTALYHYAADRSVPREFGGADLAGAFPPKRR</sequence>
<dbReference type="Pfam" id="PF19656">
    <property type="entry name" value="DUF6159"/>
    <property type="match status" value="1"/>
</dbReference>
<name>A0A7W7QF79_9PSEU</name>
<keyword evidence="1" id="KW-1133">Transmembrane helix</keyword>
<feature type="transmembrane region" description="Helical" evidence="1">
    <location>
        <begin position="187"/>
        <end position="211"/>
    </location>
</feature>
<keyword evidence="1" id="KW-0472">Membrane</keyword>
<evidence type="ECO:0000313" key="2">
    <source>
        <dbReference type="EMBL" id="MBB4912338.1"/>
    </source>
</evidence>
<reference evidence="2 3" key="1">
    <citation type="submission" date="2020-08" db="EMBL/GenBank/DDBJ databases">
        <title>Genomic Encyclopedia of Type Strains, Phase III (KMG-III): the genomes of soil and plant-associated and newly described type strains.</title>
        <authorList>
            <person name="Whitman W."/>
        </authorList>
    </citation>
    <scope>NUCLEOTIDE SEQUENCE [LARGE SCALE GENOMIC DNA]</scope>
    <source>
        <strain evidence="2 3">CECT 8960</strain>
    </source>
</reference>
<dbReference type="AlphaFoldDB" id="A0A7W7QF79"/>
<feature type="transmembrane region" description="Helical" evidence="1">
    <location>
        <begin position="114"/>
        <end position="131"/>
    </location>
</feature>
<proteinExistence type="predicted"/>
<feature type="transmembrane region" description="Helical" evidence="1">
    <location>
        <begin position="217"/>
        <end position="240"/>
    </location>
</feature>
<feature type="transmembrane region" description="Helical" evidence="1">
    <location>
        <begin position="137"/>
        <end position="166"/>
    </location>
</feature>
<dbReference type="Proteomes" id="UP000520767">
    <property type="component" value="Unassembled WGS sequence"/>
</dbReference>
<feature type="transmembrane region" description="Helical" evidence="1">
    <location>
        <begin position="24"/>
        <end position="48"/>
    </location>
</feature>
<organism evidence="2 3">
    <name type="scientific">Actinophytocola algeriensis</name>
    <dbReference type="NCBI Taxonomy" id="1768010"/>
    <lineage>
        <taxon>Bacteria</taxon>
        <taxon>Bacillati</taxon>
        <taxon>Actinomycetota</taxon>
        <taxon>Actinomycetes</taxon>
        <taxon>Pseudonocardiales</taxon>
        <taxon>Pseudonocardiaceae</taxon>
    </lineage>
</organism>
<comment type="caution">
    <text evidence="2">The sequence shown here is derived from an EMBL/GenBank/DDBJ whole genome shotgun (WGS) entry which is preliminary data.</text>
</comment>
<gene>
    <name evidence="2" type="ORF">FHR82_008609</name>
</gene>
<protein>
    <recommendedName>
        <fullName evidence="4">Glycerophosphoryl diester phosphodiesterase membrane domain-containing protein</fullName>
    </recommendedName>
</protein>
<keyword evidence="3" id="KW-1185">Reference proteome</keyword>
<accession>A0A7W7QF79</accession>
<evidence type="ECO:0000313" key="3">
    <source>
        <dbReference type="Proteomes" id="UP000520767"/>
    </source>
</evidence>